<dbReference type="Proteomes" id="UP001249851">
    <property type="component" value="Unassembled WGS sequence"/>
</dbReference>
<comment type="caution">
    <text evidence="1">The sequence shown here is derived from an EMBL/GenBank/DDBJ whole genome shotgun (WGS) entry which is preliminary data.</text>
</comment>
<dbReference type="AlphaFoldDB" id="A0AAD9VH95"/>
<keyword evidence="2" id="KW-1185">Reference proteome</keyword>
<reference evidence="1" key="2">
    <citation type="journal article" date="2023" name="Science">
        <title>Genomic signatures of disease resistance in endangered staghorn corals.</title>
        <authorList>
            <person name="Vollmer S.V."/>
            <person name="Selwyn J.D."/>
            <person name="Despard B.A."/>
            <person name="Roesel C.L."/>
        </authorList>
    </citation>
    <scope>NUCLEOTIDE SEQUENCE</scope>
    <source>
        <strain evidence="1">K2</strain>
    </source>
</reference>
<proteinExistence type="predicted"/>
<dbReference type="EMBL" id="JARQWQ010000002">
    <property type="protein sequence ID" value="KAK2573875.1"/>
    <property type="molecule type" value="Genomic_DNA"/>
</dbReference>
<protein>
    <submittedName>
        <fullName evidence="1">Uncharacterized protein</fullName>
    </submittedName>
</protein>
<sequence>MNSNVMFPIAKNGFPASSAMKLIITVCIVTAVRTVNDPFLPHTSWRYMSWRIMTLCLACLLREKT</sequence>
<evidence type="ECO:0000313" key="2">
    <source>
        <dbReference type="Proteomes" id="UP001249851"/>
    </source>
</evidence>
<gene>
    <name evidence="1" type="ORF">P5673_001582</name>
</gene>
<name>A0AAD9VH95_ACRCE</name>
<organism evidence="1 2">
    <name type="scientific">Acropora cervicornis</name>
    <name type="common">Staghorn coral</name>
    <dbReference type="NCBI Taxonomy" id="6130"/>
    <lineage>
        <taxon>Eukaryota</taxon>
        <taxon>Metazoa</taxon>
        <taxon>Cnidaria</taxon>
        <taxon>Anthozoa</taxon>
        <taxon>Hexacorallia</taxon>
        <taxon>Scleractinia</taxon>
        <taxon>Astrocoeniina</taxon>
        <taxon>Acroporidae</taxon>
        <taxon>Acropora</taxon>
    </lineage>
</organism>
<accession>A0AAD9VH95</accession>
<evidence type="ECO:0000313" key="1">
    <source>
        <dbReference type="EMBL" id="KAK2573875.1"/>
    </source>
</evidence>
<reference evidence="1" key="1">
    <citation type="journal article" date="2023" name="G3 (Bethesda)">
        <title>Whole genome assembly and annotation of the endangered Caribbean coral Acropora cervicornis.</title>
        <authorList>
            <person name="Selwyn J.D."/>
            <person name="Vollmer S.V."/>
        </authorList>
    </citation>
    <scope>NUCLEOTIDE SEQUENCE</scope>
    <source>
        <strain evidence="1">K2</strain>
    </source>
</reference>